<evidence type="ECO:0000259" key="6">
    <source>
        <dbReference type="PROSITE" id="PS51380"/>
    </source>
</evidence>
<evidence type="ECO:0000256" key="1">
    <source>
        <dbReference type="ARBA" id="ARBA00004141"/>
    </source>
</evidence>
<keyword evidence="4" id="KW-0472">Membrane</keyword>
<proteinExistence type="predicted"/>
<dbReference type="PROSITE" id="PS51380">
    <property type="entry name" value="EXS"/>
    <property type="match status" value="1"/>
</dbReference>
<dbReference type="Pfam" id="PF03124">
    <property type="entry name" value="EXS"/>
    <property type="match status" value="1"/>
</dbReference>
<evidence type="ECO:0000256" key="4">
    <source>
        <dbReference type="ARBA" id="ARBA00023136"/>
    </source>
</evidence>
<dbReference type="InterPro" id="IPR004342">
    <property type="entry name" value="EXS_C"/>
</dbReference>
<comment type="subcellular location">
    <subcellularLocation>
        <location evidence="1">Membrane</location>
        <topology evidence="1">Multi-pass membrane protein</topology>
    </subcellularLocation>
</comment>
<evidence type="ECO:0000256" key="2">
    <source>
        <dbReference type="ARBA" id="ARBA00022692"/>
    </source>
</evidence>
<dbReference type="GO" id="GO:0005886">
    <property type="term" value="C:plasma membrane"/>
    <property type="evidence" value="ECO:0007669"/>
    <property type="project" value="TreeGrafter"/>
</dbReference>
<feature type="compositionally biased region" description="Gly residues" evidence="5">
    <location>
        <begin position="315"/>
        <end position="325"/>
    </location>
</feature>
<name>A0A5C5FUF3_9BASI</name>
<dbReference type="AlphaFoldDB" id="A0A5C5FUF3"/>
<feature type="region of interest" description="Disordered" evidence="5">
    <location>
        <begin position="223"/>
        <end position="391"/>
    </location>
</feature>
<dbReference type="GO" id="GO:0005794">
    <property type="term" value="C:Golgi apparatus"/>
    <property type="evidence" value="ECO:0007669"/>
    <property type="project" value="TreeGrafter"/>
</dbReference>
<sequence length="391" mass="43630">MLHRIETDTASPFPHSGKYSVTMSYFFAYYGWRIHESNGDNVPWRLALFLIFATFNTLYTSTWDIYMDWSLGHRDVKEKSHFLLRNELAYFKDAPRVYYLASVANVLLRFSWVIYLTPHPSTPVQGYIIALAEAARRIMWNTLRVEAEHIGNRDGYRVTREVGLPYVTASSPEASGSVADDADNDNDNDRLAPPQRVFAALHALHRSLARNFQPVIDALWSPPLVPLGRRQDPVEQERTEVDEQDRAEERQREGEKRVGRSRARSSAARRNRRKGGAGFDDSSDPSETGDESASGSPGASEGERRTRRPTRERSGGSGGTGGTGDVGEASLSAPAREAGRGTAPARDLGLEDDAGEMRADESDPDEVDEDRELEQGMHEVEDMAQWAKQGA</sequence>
<evidence type="ECO:0000256" key="3">
    <source>
        <dbReference type="ARBA" id="ARBA00022989"/>
    </source>
</evidence>
<keyword evidence="3" id="KW-1133">Transmembrane helix</keyword>
<accession>A0A5C5FUF3</accession>
<dbReference type="OrthoDB" id="9970435at2759"/>
<dbReference type="GO" id="GO:0000822">
    <property type="term" value="F:inositol hexakisphosphate binding"/>
    <property type="evidence" value="ECO:0007669"/>
    <property type="project" value="TreeGrafter"/>
</dbReference>
<feature type="compositionally biased region" description="Basic and acidic residues" evidence="5">
    <location>
        <begin position="229"/>
        <end position="241"/>
    </location>
</feature>
<evidence type="ECO:0000256" key="5">
    <source>
        <dbReference type="SAM" id="MobiDB-lite"/>
    </source>
</evidence>
<evidence type="ECO:0000313" key="8">
    <source>
        <dbReference type="Proteomes" id="UP000311382"/>
    </source>
</evidence>
<feature type="compositionally biased region" description="Basic and acidic residues" evidence="5">
    <location>
        <begin position="247"/>
        <end position="258"/>
    </location>
</feature>
<dbReference type="Proteomes" id="UP000311382">
    <property type="component" value="Unassembled WGS sequence"/>
</dbReference>
<dbReference type="PANTHER" id="PTHR10783:SF103">
    <property type="entry name" value="SOLUTE CARRIER FAMILY 53 MEMBER 1"/>
    <property type="match status" value="1"/>
</dbReference>
<gene>
    <name evidence="7" type="ORF">DMC30DRAFT_249475</name>
</gene>
<evidence type="ECO:0000313" key="7">
    <source>
        <dbReference type="EMBL" id="TNY20488.1"/>
    </source>
</evidence>
<dbReference type="GO" id="GO:0006817">
    <property type="term" value="P:phosphate ion transport"/>
    <property type="evidence" value="ECO:0007669"/>
    <property type="project" value="TreeGrafter"/>
</dbReference>
<dbReference type="STRING" id="5288.A0A5C5FUF3"/>
<feature type="domain" description="EXS" evidence="6">
    <location>
        <begin position="1"/>
        <end position="176"/>
    </location>
</feature>
<dbReference type="GO" id="GO:0016036">
    <property type="term" value="P:cellular response to phosphate starvation"/>
    <property type="evidence" value="ECO:0007669"/>
    <property type="project" value="TreeGrafter"/>
</dbReference>
<feature type="compositionally biased region" description="Low complexity" evidence="5">
    <location>
        <begin position="291"/>
        <end position="300"/>
    </location>
</feature>
<feature type="region of interest" description="Disordered" evidence="5">
    <location>
        <begin position="169"/>
        <end position="192"/>
    </location>
</feature>
<protein>
    <submittedName>
        <fullName evidence="7">EXS family-domain-containing protein</fullName>
    </submittedName>
</protein>
<keyword evidence="2" id="KW-0812">Transmembrane</keyword>
<organism evidence="7 8">
    <name type="scientific">Rhodotorula diobovata</name>
    <dbReference type="NCBI Taxonomy" id="5288"/>
    <lineage>
        <taxon>Eukaryota</taxon>
        <taxon>Fungi</taxon>
        <taxon>Dikarya</taxon>
        <taxon>Basidiomycota</taxon>
        <taxon>Pucciniomycotina</taxon>
        <taxon>Microbotryomycetes</taxon>
        <taxon>Sporidiobolales</taxon>
        <taxon>Sporidiobolaceae</taxon>
        <taxon>Rhodotorula</taxon>
    </lineage>
</organism>
<feature type="compositionally biased region" description="Acidic residues" evidence="5">
    <location>
        <begin position="362"/>
        <end position="372"/>
    </location>
</feature>
<keyword evidence="8" id="KW-1185">Reference proteome</keyword>
<feature type="compositionally biased region" description="Basic and acidic residues" evidence="5">
    <location>
        <begin position="301"/>
        <end position="314"/>
    </location>
</feature>
<reference evidence="7 8" key="1">
    <citation type="submission" date="2019-03" db="EMBL/GenBank/DDBJ databases">
        <title>Rhodosporidium diobovatum UCD-FST 08-225 genome sequencing, assembly, and annotation.</title>
        <authorList>
            <person name="Fakankun I.U."/>
            <person name="Fristensky B."/>
            <person name="Levin D.B."/>
        </authorList>
    </citation>
    <scope>NUCLEOTIDE SEQUENCE [LARGE SCALE GENOMIC DNA]</scope>
    <source>
        <strain evidence="7 8">UCD-FST 08-225</strain>
    </source>
</reference>
<feature type="compositionally biased region" description="Acidic residues" evidence="5">
    <location>
        <begin position="281"/>
        <end position="290"/>
    </location>
</feature>
<comment type="caution">
    <text evidence="7">The sequence shown here is derived from an EMBL/GenBank/DDBJ whole genome shotgun (WGS) entry which is preliminary data.</text>
</comment>
<feature type="compositionally biased region" description="Basic residues" evidence="5">
    <location>
        <begin position="259"/>
        <end position="275"/>
    </location>
</feature>
<dbReference type="EMBL" id="SOZI01000065">
    <property type="protein sequence ID" value="TNY20488.1"/>
    <property type="molecule type" value="Genomic_DNA"/>
</dbReference>
<dbReference type="PANTHER" id="PTHR10783">
    <property type="entry name" value="XENOTROPIC AND POLYTROPIC RETROVIRUS RECEPTOR 1-RELATED"/>
    <property type="match status" value="1"/>
</dbReference>